<feature type="domain" description="Hemerythrin-like" evidence="5">
    <location>
        <begin position="89"/>
        <end position="225"/>
    </location>
</feature>
<dbReference type="InterPro" id="IPR012312">
    <property type="entry name" value="Hemerythrin-like"/>
</dbReference>
<dbReference type="RefSeq" id="WP_380078388.1">
    <property type="nucleotide sequence ID" value="NZ_JBHSGO010000145.1"/>
</dbReference>
<comment type="caution">
    <text evidence="6">The sequence shown here is derived from an EMBL/GenBank/DDBJ whole genome shotgun (WGS) entry which is preliminary data.</text>
</comment>
<evidence type="ECO:0000313" key="7">
    <source>
        <dbReference type="Proteomes" id="UP001596020"/>
    </source>
</evidence>
<evidence type="ECO:0000313" key="6">
    <source>
        <dbReference type="EMBL" id="MFC4665872.1"/>
    </source>
</evidence>
<name>A0ABV9K744_9PORP</name>
<sequence>MTNTYIKSFDSQSKMSDLISEHYDLLLVITRFGIPMGVGDKTIADVCEENNVDTTTLMTVLNAVANIPHYPTKEELKGVSVESLMVYLRNAHTYFLKFRLPFIREQLLLAMEDDCPTEVAFVIKKFFDDYVAEVNKHMNYEEKVVFPYAEDLIAHNKLSDKYSIAVFRKRHDQVEAKITELKNILIKYYPAKGGYELTAVLHDIFESEADLAQHNFVEDHIFIPLMEDIEKSATK</sequence>
<keyword evidence="7" id="KW-1185">Reference proteome</keyword>
<protein>
    <submittedName>
        <fullName evidence="6">Hemerythrin domain-containing protein</fullName>
    </submittedName>
</protein>
<dbReference type="PANTHER" id="PTHR36438:SF1">
    <property type="entry name" value="IRON-SULFUR CLUSTER REPAIR PROTEIN YTFE"/>
    <property type="match status" value="1"/>
</dbReference>
<proteinExistence type="predicted"/>
<reference evidence="7" key="1">
    <citation type="journal article" date="2019" name="Int. J. Syst. Evol. Microbiol.">
        <title>The Global Catalogue of Microorganisms (GCM) 10K type strain sequencing project: providing services to taxonomists for standard genome sequencing and annotation.</title>
        <authorList>
            <consortium name="The Broad Institute Genomics Platform"/>
            <consortium name="The Broad Institute Genome Sequencing Center for Infectious Disease"/>
            <person name="Wu L."/>
            <person name="Ma J."/>
        </authorList>
    </citation>
    <scope>NUCLEOTIDE SEQUENCE [LARGE SCALE GENOMIC DNA]</scope>
    <source>
        <strain evidence="7">CGMCC 4.7357</strain>
    </source>
</reference>
<dbReference type="Pfam" id="PF01814">
    <property type="entry name" value="Hemerythrin"/>
    <property type="match status" value="1"/>
</dbReference>
<evidence type="ECO:0000256" key="4">
    <source>
        <dbReference type="ARBA" id="ARBA00023004"/>
    </source>
</evidence>
<keyword evidence="4" id="KW-0408">Iron</keyword>
<dbReference type="Gene3D" id="1.20.120.520">
    <property type="entry name" value="nmb1532 protein domain like"/>
    <property type="match status" value="1"/>
</dbReference>
<dbReference type="InterPro" id="IPR019903">
    <property type="entry name" value="RIC_family"/>
</dbReference>
<keyword evidence="2" id="KW-0963">Cytoplasm</keyword>
<dbReference type="Proteomes" id="UP001596020">
    <property type="component" value="Unassembled WGS sequence"/>
</dbReference>
<evidence type="ECO:0000259" key="5">
    <source>
        <dbReference type="Pfam" id="PF01814"/>
    </source>
</evidence>
<evidence type="ECO:0000256" key="1">
    <source>
        <dbReference type="ARBA" id="ARBA00004496"/>
    </source>
</evidence>
<accession>A0ABV9K744</accession>
<comment type="subcellular location">
    <subcellularLocation>
        <location evidence="1">Cytoplasm</location>
    </subcellularLocation>
</comment>
<organism evidence="6 7">
    <name type="scientific">Falsiporphyromonas endometrii</name>
    <dbReference type="NCBI Taxonomy" id="1387297"/>
    <lineage>
        <taxon>Bacteria</taxon>
        <taxon>Pseudomonadati</taxon>
        <taxon>Bacteroidota</taxon>
        <taxon>Bacteroidia</taxon>
        <taxon>Bacteroidales</taxon>
        <taxon>Porphyromonadaceae</taxon>
        <taxon>Falsiporphyromonas</taxon>
    </lineage>
</organism>
<dbReference type="PANTHER" id="PTHR36438">
    <property type="entry name" value="IRON-SULFUR CLUSTER REPAIR PROTEIN YTFE"/>
    <property type="match status" value="1"/>
</dbReference>
<evidence type="ECO:0000256" key="2">
    <source>
        <dbReference type="ARBA" id="ARBA00022490"/>
    </source>
</evidence>
<dbReference type="EMBL" id="JBHSGO010000145">
    <property type="protein sequence ID" value="MFC4665872.1"/>
    <property type="molecule type" value="Genomic_DNA"/>
</dbReference>
<evidence type="ECO:0000256" key="3">
    <source>
        <dbReference type="ARBA" id="ARBA00022723"/>
    </source>
</evidence>
<keyword evidence="3" id="KW-0479">Metal-binding</keyword>
<gene>
    <name evidence="6" type="ORF">ACFO3G_04530</name>
</gene>